<evidence type="ECO:0000256" key="1">
    <source>
        <dbReference type="ARBA" id="ARBA00022741"/>
    </source>
</evidence>
<evidence type="ECO:0000256" key="2">
    <source>
        <dbReference type="ARBA" id="ARBA00022840"/>
    </source>
</evidence>
<dbReference type="Gene3D" id="3.40.50.300">
    <property type="entry name" value="P-loop containing nucleotide triphosphate hydrolases"/>
    <property type="match status" value="1"/>
</dbReference>
<keyword evidence="1" id="KW-0547">Nucleotide-binding</keyword>
<evidence type="ECO:0000313" key="6">
    <source>
        <dbReference type="Proteomes" id="UP000252530"/>
    </source>
</evidence>
<keyword evidence="2" id="KW-0067">ATP-binding</keyword>
<feature type="domain" description="ABC transporter" evidence="4">
    <location>
        <begin position="176"/>
        <end position="412"/>
    </location>
</feature>
<dbReference type="Pfam" id="PF00005">
    <property type="entry name" value="ABC_tran"/>
    <property type="match status" value="1"/>
</dbReference>
<dbReference type="OrthoDB" id="9806127at2"/>
<dbReference type="PANTHER" id="PTHR24221">
    <property type="entry name" value="ATP-BINDING CASSETTE SUB-FAMILY B"/>
    <property type="match status" value="1"/>
</dbReference>
<dbReference type="SMART" id="SM00382">
    <property type="entry name" value="AAA"/>
    <property type="match status" value="1"/>
</dbReference>
<protein>
    <recommendedName>
        <fullName evidence="4">ABC transporter domain-containing protein</fullName>
    </recommendedName>
</protein>
<dbReference type="SUPFAM" id="SSF52540">
    <property type="entry name" value="P-loop containing nucleoside triphosphate hydrolases"/>
    <property type="match status" value="1"/>
</dbReference>
<dbReference type="InterPro" id="IPR027417">
    <property type="entry name" value="P-loop_NTPase"/>
</dbReference>
<reference evidence="5 6" key="1">
    <citation type="submission" date="2017-10" db="EMBL/GenBank/DDBJ databases">
        <title>Bifidobacterium xylocopum sp. nov. and Bifidobacterium aemilianum sp. nov., from the carpenter bee (Xylocopa violacea) digestive tract.</title>
        <authorList>
            <person name="Alberoni D."/>
            <person name="Baffoni L."/>
            <person name="Di Gioia D."/>
            <person name="Gaggia F."/>
            <person name="Biavati B."/>
        </authorList>
    </citation>
    <scope>NUCLEOTIDE SEQUENCE [LARGE SCALE GENOMIC DNA]</scope>
    <source>
        <strain evidence="5 6">XV10</strain>
    </source>
</reference>
<dbReference type="InterPro" id="IPR003439">
    <property type="entry name" value="ABC_transporter-like_ATP-bd"/>
</dbReference>
<dbReference type="InterPro" id="IPR017871">
    <property type="entry name" value="ABC_transporter-like_CS"/>
</dbReference>
<dbReference type="PROSITE" id="PS50893">
    <property type="entry name" value="ABC_TRANSPORTER_2"/>
    <property type="match status" value="1"/>
</dbReference>
<evidence type="ECO:0000256" key="3">
    <source>
        <dbReference type="SAM" id="MobiDB-lite"/>
    </source>
</evidence>
<name>A0A366K8B7_9BIFI</name>
<dbReference type="EMBL" id="PDCG01000006">
    <property type="protein sequence ID" value="RBP97492.1"/>
    <property type="molecule type" value="Genomic_DNA"/>
</dbReference>
<dbReference type="GO" id="GO:0005524">
    <property type="term" value="F:ATP binding"/>
    <property type="evidence" value="ECO:0007669"/>
    <property type="project" value="UniProtKB-KW"/>
</dbReference>
<dbReference type="InterPro" id="IPR003593">
    <property type="entry name" value="AAA+_ATPase"/>
</dbReference>
<evidence type="ECO:0000259" key="4">
    <source>
        <dbReference type="PROSITE" id="PS50893"/>
    </source>
</evidence>
<dbReference type="PANTHER" id="PTHR24221:SF614">
    <property type="entry name" value="GLUTATHIONE_L-CYSTEINE TRANSPORT SYSTEM ATP-BINDING_PERMEASE PROTEIN CYDC"/>
    <property type="match status" value="1"/>
</dbReference>
<dbReference type="CDD" id="cd03228">
    <property type="entry name" value="ABCC_MRP_Like"/>
    <property type="match status" value="1"/>
</dbReference>
<comment type="caution">
    <text evidence="5">The sequence shown here is derived from an EMBL/GenBank/DDBJ whole genome shotgun (WGS) entry which is preliminary data.</text>
</comment>
<keyword evidence="6" id="KW-1185">Reference proteome</keyword>
<proteinExistence type="predicted"/>
<feature type="compositionally biased region" description="Low complexity" evidence="3">
    <location>
        <begin position="68"/>
        <end position="80"/>
    </location>
</feature>
<accession>A0A366K8B7</accession>
<dbReference type="PROSITE" id="PS00211">
    <property type="entry name" value="ABC_TRANSPORTER_1"/>
    <property type="match status" value="1"/>
</dbReference>
<dbReference type="GO" id="GO:0016887">
    <property type="term" value="F:ATP hydrolysis activity"/>
    <property type="evidence" value="ECO:0007669"/>
    <property type="project" value="InterPro"/>
</dbReference>
<gene>
    <name evidence="5" type="ORF">CRD60_06580</name>
</gene>
<dbReference type="Proteomes" id="UP000252530">
    <property type="component" value="Unassembled WGS sequence"/>
</dbReference>
<sequence>MMALLDQPEPERRNLDWDGWQADSNLEIQDLSFAYPVRDEVESAGVGEGAGVSRDAAGRAIAAAQGTAGDADAVPAVGGTHAADEPQVSGGPQQSTDGHSLVTEASGERGQDVGAQADVHPGNDQKPVTGKTGRAADTGMTGHESAQETIADKVIAATGGKAAEQQAQAAPTPVIFSDRDGAQAAAPIQTGALEGLNLSLHGYTKLAVIGRSGAGKSTLVNLLAGFNIPQSGSIRLDGKRLESFNAQAWQEHISYIPQAPYIFNGSIADNIRFYVQNADDQAVMQAADQAGLGDWLASLSEGLETHIGEGNRGISGGQAQRIALARVILDKSRRILLFDEPTAHLDIETEYELKQTLLPIMEDHLVIFATHRLHWLADVDQVIMLDRGRIVAQGKPSELIGQGGPLDQLIDEMGGNQIDGYRNI</sequence>
<feature type="region of interest" description="Disordered" evidence="3">
    <location>
        <begin position="68"/>
        <end position="147"/>
    </location>
</feature>
<evidence type="ECO:0000313" key="5">
    <source>
        <dbReference type="EMBL" id="RBP97492.1"/>
    </source>
</evidence>
<dbReference type="AlphaFoldDB" id="A0A366K8B7"/>
<organism evidence="5 6">
    <name type="scientific">Bifidobacterium aemilianum</name>
    <dbReference type="NCBI Taxonomy" id="2493120"/>
    <lineage>
        <taxon>Bacteria</taxon>
        <taxon>Bacillati</taxon>
        <taxon>Actinomycetota</taxon>
        <taxon>Actinomycetes</taxon>
        <taxon>Bifidobacteriales</taxon>
        <taxon>Bifidobacteriaceae</taxon>
        <taxon>Bifidobacterium</taxon>
    </lineage>
</organism>
<dbReference type="GO" id="GO:0034040">
    <property type="term" value="F:ATPase-coupled lipid transmembrane transporter activity"/>
    <property type="evidence" value="ECO:0007669"/>
    <property type="project" value="TreeGrafter"/>
</dbReference>
<dbReference type="InterPro" id="IPR039421">
    <property type="entry name" value="Type_1_exporter"/>
</dbReference>